<dbReference type="AlphaFoldDB" id="X1J0Y6"/>
<sequence>DEYSLTLKKAEIAAAAKIACAYLGIHKQIKVDKDISDAEMLKYQRELTNF</sequence>
<name>X1J0Y6_9ZZZZ</name>
<reference evidence="1" key="1">
    <citation type="journal article" date="2014" name="Front. Microbiol.">
        <title>High frequency of phylogenetically diverse reductive dehalogenase-homologous genes in deep subseafloor sedimentary metagenomes.</title>
        <authorList>
            <person name="Kawai M."/>
            <person name="Futagami T."/>
            <person name="Toyoda A."/>
            <person name="Takaki Y."/>
            <person name="Nishi S."/>
            <person name="Hori S."/>
            <person name="Arai W."/>
            <person name="Tsubouchi T."/>
            <person name="Morono Y."/>
            <person name="Uchiyama I."/>
            <person name="Ito T."/>
            <person name="Fujiyama A."/>
            <person name="Inagaki F."/>
            <person name="Takami H."/>
        </authorList>
    </citation>
    <scope>NUCLEOTIDE SEQUENCE</scope>
    <source>
        <strain evidence="1">Expedition CK06-06</strain>
    </source>
</reference>
<dbReference type="EMBL" id="BARU01042704">
    <property type="protein sequence ID" value="GAH87637.1"/>
    <property type="molecule type" value="Genomic_DNA"/>
</dbReference>
<comment type="caution">
    <text evidence="1">The sequence shown here is derived from an EMBL/GenBank/DDBJ whole genome shotgun (WGS) entry which is preliminary data.</text>
</comment>
<gene>
    <name evidence="1" type="ORF">S03H2_65561</name>
</gene>
<feature type="non-terminal residue" evidence="1">
    <location>
        <position position="1"/>
    </location>
</feature>
<proteinExistence type="predicted"/>
<organism evidence="1">
    <name type="scientific">marine sediment metagenome</name>
    <dbReference type="NCBI Taxonomy" id="412755"/>
    <lineage>
        <taxon>unclassified sequences</taxon>
        <taxon>metagenomes</taxon>
        <taxon>ecological metagenomes</taxon>
    </lineage>
</organism>
<protein>
    <submittedName>
        <fullName evidence="1">Uncharacterized protein</fullName>
    </submittedName>
</protein>
<accession>X1J0Y6</accession>
<evidence type="ECO:0000313" key="1">
    <source>
        <dbReference type="EMBL" id="GAH87637.1"/>
    </source>
</evidence>